<comment type="function">
    <text evidence="8">Core component of nucleosome. Nucleosomes wrap and compact DNA into chromatin, limiting DNA accessibility to the cellular machineries which require DNA as a template. Histones thereby play a central role in transcription regulation, DNA repair, DNA replication and chromosomal stability. DNA accessibility is regulated via a complex set of post-translational modifications of histones, also called histone code, and nucleosome remodeling.</text>
</comment>
<dbReference type="AlphaFoldDB" id="A0A6A6V372"/>
<feature type="region of interest" description="Disordered" evidence="9">
    <location>
        <begin position="1"/>
        <end position="30"/>
    </location>
</feature>
<dbReference type="PANTHER" id="PTHR10484">
    <property type="entry name" value="HISTONE H4"/>
    <property type="match status" value="1"/>
</dbReference>
<keyword evidence="7 8" id="KW-0544">Nucleosome core</keyword>
<dbReference type="Proteomes" id="UP000799440">
    <property type="component" value="Unassembled WGS sequence"/>
</dbReference>
<comment type="subunit">
    <text evidence="8">The nucleosome is a histone octamer containing two molecules each of H2A, H2B, H3 and H4 assembled in one H3-H4 heterotetramer and two H2A-H2B heterodimers. The octamer wraps approximately 147 bp of DNA.</text>
</comment>
<keyword evidence="5 8" id="KW-0238">DNA-binding</keyword>
<dbReference type="GO" id="GO:0030527">
    <property type="term" value="F:structural constituent of chromatin"/>
    <property type="evidence" value="ECO:0007669"/>
    <property type="project" value="InterPro"/>
</dbReference>
<dbReference type="InterPro" id="IPR009072">
    <property type="entry name" value="Histone-fold"/>
</dbReference>
<evidence type="ECO:0000256" key="5">
    <source>
        <dbReference type="ARBA" id="ARBA00023125"/>
    </source>
</evidence>
<evidence type="ECO:0000256" key="7">
    <source>
        <dbReference type="ARBA" id="ARBA00023269"/>
    </source>
</evidence>
<organism evidence="10 11">
    <name type="scientific">Sporormia fimetaria CBS 119925</name>
    <dbReference type="NCBI Taxonomy" id="1340428"/>
    <lineage>
        <taxon>Eukaryota</taxon>
        <taxon>Fungi</taxon>
        <taxon>Dikarya</taxon>
        <taxon>Ascomycota</taxon>
        <taxon>Pezizomycotina</taxon>
        <taxon>Dothideomycetes</taxon>
        <taxon>Pleosporomycetidae</taxon>
        <taxon>Pleosporales</taxon>
        <taxon>Sporormiaceae</taxon>
        <taxon>Sporormia</taxon>
    </lineage>
</organism>
<keyword evidence="4 8" id="KW-0158">Chromosome</keyword>
<proteinExistence type="inferred from homology"/>
<dbReference type="EMBL" id="MU006590">
    <property type="protein sequence ID" value="KAF2744194.1"/>
    <property type="molecule type" value="Genomic_DNA"/>
</dbReference>
<dbReference type="GO" id="GO:0005634">
    <property type="term" value="C:nucleus"/>
    <property type="evidence" value="ECO:0007669"/>
    <property type="project" value="UniProtKB-SubCell"/>
</dbReference>
<dbReference type="GO" id="GO:0046982">
    <property type="term" value="F:protein heterodimerization activity"/>
    <property type="evidence" value="ECO:0007669"/>
    <property type="project" value="InterPro"/>
</dbReference>
<keyword evidence="11" id="KW-1185">Reference proteome</keyword>
<dbReference type="GO" id="GO:0000786">
    <property type="term" value="C:nucleosome"/>
    <property type="evidence" value="ECO:0007669"/>
    <property type="project" value="UniProtKB-KW"/>
</dbReference>
<comment type="subcellular location">
    <subcellularLocation>
        <location evidence="2">Chromosome</location>
    </subcellularLocation>
    <subcellularLocation>
        <location evidence="1">Nucleus</location>
    </subcellularLocation>
</comment>
<evidence type="ECO:0000313" key="11">
    <source>
        <dbReference type="Proteomes" id="UP000799440"/>
    </source>
</evidence>
<protein>
    <recommendedName>
        <fullName evidence="8">Histone H4</fullName>
    </recommendedName>
</protein>
<evidence type="ECO:0000256" key="4">
    <source>
        <dbReference type="ARBA" id="ARBA00022454"/>
    </source>
</evidence>
<dbReference type="SUPFAM" id="SSF47113">
    <property type="entry name" value="Histone-fold"/>
    <property type="match status" value="1"/>
</dbReference>
<dbReference type="GO" id="GO:0003677">
    <property type="term" value="F:DNA binding"/>
    <property type="evidence" value="ECO:0007669"/>
    <property type="project" value="UniProtKB-KW"/>
</dbReference>
<evidence type="ECO:0000313" key="10">
    <source>
        <dbReference type="EMBL" id="KAF2744194.1"/>
    </source>
</evidence>
<dbReference type="PRINTS" id="PR00623">
    <property type="entry name" value="HISTONEH4"/>
</dbReference>
<sequence length="138" mass="14868">MARPFAGVSKFPGPSGGSQPGPSSIPASRASLKGLGLGGKGLGKTGKRHKKVLRDAVHGVTKGDIRRLARRGGVKRISAMVYDEIRVALKKRLDRILFQAIAVVESSGRMTVTARDVVFVLNRLGTTLYGYDDQQPRR</sequence>
<comment type="similarity">
    <text evidence="3 8">Belongs to the histone H4 family.</text>
</comment>
<dbReference type="InterPro" id="IPR001951">
    <property type="entry name" value="Histone_H4"/>
</dbReference>
<gene>
    <name evidence="10" type="ORF">M011DRAFT_470608</name>
</gene>
<dbReference type="CDD" id="cd22912">
    <property type="entry name" value="HFD_H4"/>
    <property type="match status" value="1"/>
</dbReference>
<keyword evidence="6 8" id="KW-0539">Nucleus</keyword>
<accession>A0A6A6V372</accession>
<evidence type="ECO:0000256" key="1">
    <source>
        <dbReference type="ARBA" id="ARBA00004123"/>
    </source>
</evidence>
<reference evidence="10" key="1">
    <citation type="journal article" date="2020" name="Stud. Mycol.">
        <title>101 Dothideomycetes genomes: a test case for predicting lifestyles and emergence of pathogens.</title>
        <authorList>
            <person name="Haridas S."/>
            <person name="Albert R."/>
            <person name="Binder M."/>
            <person name="Bloem J."/>
            <person name="Labutti K."/>
            <person name="Salamov A."/>
            <person name="Andreopoulos B."/>
            <person name="Baker S."/>
            <person name="Barry K."/>
            <person name="Bills G."/>
            <person name="Bluhm B."/>
            <person name="Cannon C."/>
            <person name="Castanera R."/>
            <person name="Culley D."/>
            <person name="Daum C."/>
            <person name="Ezra D."/>
            <person name="Gonzalez J."/>
            <person name="Henrissat B."/>
            <person name="Kuo A."/>
            <person name="Liang C."/>
            <person name="Lipzen A."/>
            <person name="Lutzoni F."/>
            <person name="Magnuson J."/>
            <person name="Mondo S."/>
            <person name="Nolan M."/>
            <person name="Ohm R."/>
            <person name="Pangilinan J."/>
            <person name="Park H.-J."/>
            <person name="Ramirez L."/>
            <person name="Alfaro M."/>
            <person name="Sun H."/>
            <person name="Tritt A."/>
            <person name="Yoshinaga Y."/>
            <person name="Zwiers L.-H."/>
            <person name="Turgeon B."/>
            <person name="Goodwin S."/>
            <person name="Spatafora J."/>
            <person name="Crous P."/>
            <person name="Grigoriev I."/>
        </authorList>
    </citation>
    <scope>NUCLEOTIDE SEQUENCE</scope>
    <source>
        <strain evidence="10">CBS 119925</strain>
    </source>
</reference>
<evidence type="ECO:0000256" key="8">
    <source>
        <dbReference type="RuleBase" id="RU000528"/>
    </source>
</evidence>
<dbReference type="Gene3D" id="1.10.20.10">
    <property type="entry name" value="Histone, subunit A"/>
    <property type="match status" value="1"/>
</dbReference>
<dbReference type="OrthoDB" id="3919494at2759"/>
<evidence type="ECO:0000256" key="2">
    <source>
        <dbReference type="ARBA" id="ARBA00004286"/>
    </source>
</evidence>
<evidence type="ECO:0000256" key="9">
    <source>
        <dbReference type="SAM" id="MobiDB-lite"/>
    </source>
</evidence>
<evidence type="ECO:0000256" key="6">
    <source>
        <dbReference type="ARBA" id="ARBA00023242"/>
    </source>
</evidence>
<dbReference type="SMART" id="SM00417">
    <property type="entry name" value="H4"/>
    <property type="match status" value="1"/>
</dbReference>
<name>A0A6A6V372_9PLEO</name>
<evidence type="ECO:0000256" key="3">
    <source>
        <dbReference type="ARBA" id="ARBA00006564"/>
    </source>
</evidence>